<dbReference type="SUPFAM" id="SSF47384">
    <property type="entry name" value="Homodimeric domain of signal transducing histidine kinase"/>
    <property type="match status" value="1"/>
</dbReference>
<evidence type="ECO:0000256" key="6">
    <source>
        <dbReference type="ARBA" id="ARBA00022777"/>
    </source>
</evidence>
<dbReference type="CDD" id="cd06225">
    <property type="entry name" value="HAMP"/>
    <property type="match status" value="1"/>
</dbReference>
<organism evidence="12 13">
    <name type="scientific">Breznakia pachnodae</name>
    <dbReference type="NCBI Taxonomy" id="265178"/>
    <lineage>
        <taxon>Bacteria</taxon>
        <taxon>Bacillati</taxon>
        <taxon>Bacillota</taxon>
        <taxon>Erysipelotrichia</taxon>
        <taxon>Erysipelotrichales</taxon>
        <taxon>Erysipelotrichaceae</taxon>
        <taxon>Breznakia</taxon>
    </lineage>
</organism>
<dbReference type="Gene3D" id="3.30.565.10">
    <property type="entry name" value="Histidine kinase-like ATPase, C-terminal domain"/>
    <property type="match status" value="1"/>
</dbReference>
<dbReference type="PRINTS" id="PR00344">
    <property type="entry name" value="BCTRLSENSOR"/>
</dbReference>
<evidence type="ECO:0000256" key="2">
    <source>
        <dbReference type="ARBA" id="ARBA00004370"/>
    </source>
</evidence>
<protein>
    <recommendedName>
        <fullName evidence="3">histidine kinase</fullName>
        <ecNumber evidence="3">2.7.13.3</ecNumber>
    </recommendedName>
</protein>
<evidence type="ECO:0000256" key="5">
    <source>
        <dbReference type="ARBA" id="ARBA00022679"/>
    </source>
</evidence>
<feature type="transmembrane region" description="Helical" evidence="9">
    <location>
        <begin position="189"/>
        <end position="212"/>
    </location>
</feature>
<dbReference type="PROSITE" id="PS50885">
    <property type="entry name" value="HAMP"/>
    <property type="match status" value="1"/>
</dbReference>
<dbReference type="InterPro" id="IPR036097">
    <property type="entry name" value="HisK_dim/P_sf"/>
</dbReference>
<name>A0ABU0E8H0_9FIRM</name>
<keyword evidence="6 12" id="KW-0418">Kinase</keyword>
<dbReference type="Proteomes" id="UP001230220">
    <property type="component" value="Unassembled WGS sequence"/>
</dbReference>
<dbReference type="GO" id="GO:0016301">
    <property type="term" value="F:kinase activity"/>
    <property type="evidence" value="ECO:0007669"/>
    <property type="project" value="UniProtKB-KW"/>
</dbReference>
<proteinExistence type="predicted"/>
<dbReference type="InterPro" id="IPR003594">
    <property type="entry name" value="HATPase_dom"/>
</dbReference>
<dbReference type="PANTHER" id="PTHR45453">
    <property type="entry name" value="PHOSPHATE REGULON SENSOR PROTEIN PHOR"/>
    <property type="match status" value="1"/>
</dbReference>
<dbReference type="InterPro" id="IPR004358">
    <property type="entry name" value="Sig_transdc_His_kin-like_C"/>
</dbReference>
<dbReference type="SUPFAM" id="SSF158472">
    <property type="entry name" value="HAMP domain-like"/>
    <property type="match status" value="1"/>
</dbReference>
<evidence type="ECO:0000256" key="1">
    <source>
        <dbReference type="ARBA" id="ARBA00000085"/>
    </source>
</evidence>
<feature type="domain" description="Histidine kinase" evidence="10">
    <location>
        <begin position="279"/>
        <end position="493"/>
    </location>
</feature>
<dbReference type="InterPro" id="IPR005467">
    <property type="entry name" value="His_kinase_dom"/>
</dbReference>
<comment type="subcellular location">
    <subcellularLocation>
        <location evidence="2">Membrane</location>
    </subcellularLocation>
</comment>
<dbReference type="InterPro" id="IPR003661">
    <property type="entry name" value="HisK_dim/P_dom"/>
</dbReference>
<dbReference type="Gene3D" id="1.10.287.130">
    <property type="match status" value="1"/>
</dbReference>
<evidence type="ECO:0000256" key="9">
    <source>
        <dbReference type="SAM" id="Phobius"/>
    </source>
</evidence>
<gene>
    <name evidence="12" type="ORF">J2S15_003957</name>
</gene>
<sequence>MKHRITKKLILYFSILLMLFTLITGGLFVYSFASRSMDNRIADLEVQADKIAETLTSKRQSNNGHGQGKHSLNNHEESEISDEEYANDISLLEASIQGNIWVIDRNSSLVHVGHGGHSVNYNDLPAEAEGLIEDAFSGETQSSQSFSSIIDTPTVSVVTPVFNNNGKVVAVVLLHTELSSIESGIKDGIFILAVSLLISLLFVLILSIVLACKFVTPLKKMEKVTQTLSEGDYSVRTDVHQKDEIGSLALHIDVLAEKLDESEKYMSQVEQSRKDFMTKIAHELRTPVTVMRGSLEALKDGVITDEDKIQDYYKQMLSDSIHLERMINDLLELSRLQNPDYAIKKECVNVIDILSDAVRSLRPLTVDKNININYSQKESIFEMDADYARLRQMFIIVLDNAIKFSPEHSQISIDVKNTDKEFRISIRDQGCGIEESALKNIFNKFYSSDAKSNSNGSGLGLAIVKEIAERHNIELDVDSKVSLGTTVMFNIKK</sequence>
<comment type="caution">
    <text evidence="12">The sequence shown here is derived from an EMBL/GenBank/DDBJ whole genome shotgun (WGS) entry which is preliminary data.</text>
</comment>
<keyword evidence="13" id="KW-1185">Reference proteome</keyword>
<keyword evidence="9" id="KW-0472">Membrane</keyword>
<dbReference type="EMBL" id="JAUSUR010000010">
    <property type="protein sequence ID" value="MDQ0363196.1"/>
    <property type="molecule type" value="Genomic_DNA"/>
</dbReference>
<dbReference type="SMART" id="SM00387">
    <property type="entry name" value="HATPase_c"/>
    <property type="match status" value="1"/>
</dbReference>
<dbReference type="Gene3D" id="6.10.340.10">
    <property type="match status" value="1"/>
</dbReference>
<dbReference type="CDD" id="cd00082">
    <property type="entry name" value="HisKA"/>
    <property type="match status" value="1"/>
</dbReference>
<dbReference type="SMART" id="SM00388">
    <property type="entry name" value="HisKA"/>
    <property type="match status" value="1"/>
</dbReference>
<accession>A0ABU0E8H0</accession>
<dbReference type="Pfam" id="PF00512">
    <property type="entry name" value="HisKA"/>
    <property type="match status" value="1"/>
</dbReference>
<evidence type="ECO:0000313" key="13">
    <source>
        <dbReference type="Proteomes" id="UP001230220"/>
    </source>
</evidence>
<evidence type="ECO:0000259" key="11">
    <source>
        <dbReference type="PROSITE" id="PS50885"/>
    </source>
</evidence>
<evidence type="ECO:0000256" key="8">
    <source>
        <dbReference type="SAM" id="MobiDB-lite"/>
    </source>
</evidence>
<keyword evidence="4" id="KW-0597">Phosphoprotein</keyword>
<feature type="domain" description="HAMP" evidence="11">
    <location>
        <begin position="215"/>
        <end position="264"/>
    </location>
</feature>
<keyword evidence="7" id="KW-0902">Two-component regulatory system</keyword>
<comment type="catalytic activity">
    <reaction evidence="1">
        <text>ATP + protein L-histidine = ADP + protein N-phospho-L-histidine.</text>
        <dbReference type="EC" id="2.7.13.3"/>
    </reaction>
</comment>
<dbReference type="SUPFAM" id="SSF55874">
    <property type="entry name" value="ATPase domain of HSP90 chaperone/DNA topoisomerase II/histidine kinase"/>
    <property type="match status" value="1"/>
</dbReference>
<dbReference type="EC" id="2.7.13.3" evidence="3"/>
<dbReference type="InterPro" id="IPR050351">
    <property type="entry name" value="BphY/WalK/GraS-like"/>
</dbReference>
<dbReference type="PANTHER" id="PTHR45453:SF1">
    <property type="entry name" value="PHOSPHATE REGULON SENSOR PROTEIN PHOR"/>
    <property type="match status" value="1"/>
</dbReference>
<dbReference type="InterPro" id="IPR036890">
    <property type="entry name" value="HATPase_C_sf"/>
</dbReference>
<evidence type="ECO:0000259" key="10">
    <source>
        <dbReference type="PROSITE" id="PS50109"/>
    </source>
</evidence>
<feature type="region of interest" description="Disordered" evidence="8">
    <location>
        <begin position="56"/>
        <end position="79"/>
    </location>
</feature>
<dbReference type="RefSeq" id="WP_307411936.1">
    <property type="nucleotide sequence ID" value="NZ_JAUSUR010000010.1"/>
</dbReference>
<keyword evidence="9" id="KW-0812">Transmembrane</keyword>
<dbReference type="InterPro" id="IPR003660">
    <property type="entry name" value="HAMP_dom"/>
</dbReference>
<reference evidence="12 13" key="1">
    <citation type="submission" date="2023-07" db="EMBL/GenBank/DDBJ databases">
        <title>Genomic Encyclopedia of Type Strains, Phase IV (KMG-IV): sequencing the most valuable type-strain genomes for metagenomic binning, comparative biology and taxonomic classification.</title>
        <authorList>
            <person name="Goeker M."/>
        </authorList>
    </citation>
    <scope>NUCLEOTIDE SEQUENCE [LARGE SCALE GENOMIC DNA]</scope>
    <source>
        <strain evidence="12 13">DSM 16784</strain>
    </source>
</reference>
<dbReference type="Pfam" id="PF02518">
    <property type="entry name" value="HATPase_c"/>
    <property type="match status" value="1"/>
</dbReference>
<keyword evidence="5" id="KW-0808">Transferase</keyword>
<dbReference type="SMART" id="SM00304">
    <property type="entry name" value="HAMP"/>
    <property type="match status" value="1"/>
</dbReference>
<evidence type="ECO:0000256" key="3">
    <source>
        <dbReference type="ARBA" id="ARBA00012438"/>
    </source>
</evidence>
<keyword evidence="9" id="KW-1133">Transmembrane helix</keyword>
<dbReference type="PROSITE" id="PS50109">
    <property type="entry name" value="HIS_KIN"/>
    <property type="match status" value="1"/>
</dbReference>
<evidence type="ECO:0000256" key="4">
    <source>
        <dbReference type="ARBA" id="ARBA00022553"/>
    </source>
</evidence>
<evidence type="ECO:0000313" key="12">
    <source>
        <dbReference type="EMBL" id="MDQ0363196.1"/>
    </source>
</evidence>
<feature type="transmembrane region" description="Helical" evidence="9">
    <location>
        <begin position="9"/>
        <end position="33"/>
    </location>
</feature>
<evidence type="ECO:0000256" key="7">
    <source>
        <dbReference type="ARBA" id="ARBA00023012"/>
    </source>
</evidence>
<dbReference type="Pfam" id="PF00672">
    <property type="entry name" value="HAMP"/>
    <property type="match status" value="1"/>
</dbReference>